<organism evidence="2 3">
    <name type="scientific">Enteractinococcus coprophilus</name>
    <dbReference type="NCBI Taxonomy" id="1027633"/>
    <lineage>
        <taxon>Bacteria</taxon>
        <taxon>Bacillati</taxon>
        <taxon>Actinomycetota</taxon>
        <taxon>Actinomycetes</taxon>
        <taxon>Micrococcales</taxon>
        <taxon>Micrococcaceae</taxon>
    </lineage>
</organism>
<dbReference type="RefSeq" id="WP_141867362.1">
    <property type="nucleotide sequence ID" value="NZ_BAABAN010000001.1"/>
</dbReference>
<dbReference type="Proteomes" id="UP000319746">
    <property type="component" value="Unassembled WGS sequence"/>
</dbReference>
<keyword evidence="3" id="KW-1185">Reference proteome</keyword>
<accession>A0A543AGC4</accession>
<evidence type="ECO:0000259" key="1">
    <source>
        <dbReference type="Pfam" id="PF26312"/>
    </source>
</evidence>
<dbReference type="AlphaFoldDB" id="A0A543AGC4"/>
<protein>
    <recommendedName>
        <fullName evidence="1">DUF8083 domain-containing protein</fullName>
    </recommendedName>
</protein>
<reference evidence="2 3" key="1">
    <citation type="submission" date="2019-06" db="EMBL/GenBank/DDBJ databases">
        <title>Sequencing the genomes of 1000 actinobacteria strains.</title>
        <authorList>
            <person name="Klenk H.-P."/>
        </authorList>
    </citation>
    <scope>NUCLEOTIDE SEQUENCE [LARGE SCALE GENOMIC DNA]</scope>
    <source>
        <strain evidence="2 3">DSM 24083</strain>
    </source>
</reference>
<comment type="caution">
    <text evidence="2">The sequence shown here is derived from an EMBL/GenBank/DDBJ whole genome shotgun (WGS) entry which is preliminary data.</text>
</comment>
<sequence>MRHMAFLRVYVPLEKLHERLHQLARNAAKLSRADIEAEAAERLNQRLQPDSFSLAPRSSDPPIIRVLEAVDLAGKTRQYFHVNYLERAAFESQYMRRKYFDDELYNRLVPPKTLDTLEKISELQADAGLISRPVPNMRMELWQVPLVWLAAFTGDPEDYDYQSTTESIVDGTRVVRRVRDFYVAFHQISWVYRYFDTYGPDPQKHPYRKALVKLDSWMASYNIRRPFEGLLELDYGALTQYAWPDEAGKLLAEGHAAIEEVSQLEDDLENEFLEINDDYGIFPGVPPAMLKRAADTMQAKYQAAARIWERISRYEHAN</sequence>
<name>A0A543AGC4_9MICC</name>
<feature type="domain" description="DUF8083" evidence="1">
    <location>
        <begin position="4"/>
        <end position="260"/>
    </location>
</feature>
<dbReference type="InterPro" id="IPR058396">
    <property type="entry name" value="DUF8083"/>
</dbReference>
<evidence type="ECO:0000313" key="3">
    <source>
        <dbReference type="Proteomes" id="UP000319746"/>
    </source>
</evidence>
<dbReference type="EMBL" id="VFOU01000003">
    <property type="protein sequence ID" value="TQL71629.1"/>
    <property type="molecule type" value="Genomic_DNA"/>
</dbReference>
<evidence type="ECO:0000313" key="2">
    <source>
        <dbReference type="EMBL" id="TQL71629.1"/>
    </source>
</evidence>
<dbReference type="OrthoDB" id="4961314at2"/>
<gene>
    <name evidence="2" type="ORF">FB556_2117</name>
</gene>
<dbReference type="Pfam" id="PF26312">
    <property type="entry name" value="DUF8083"/>
    <property type="match status" value="1"/>
</dbReference>
<proteinExistence type="predicted"/>